<feature type="domain" description="Glucose-methanol-choline oxidoreductase C-terminal" evidence="3">
    <location>
        <begin position="1"/>
        <end position="63"/>
    </location>
</feature>
<evidence type="ECO:0000313" key="5">
    <source>
        <dbReference type="Proteomes" id="UP000054018"/>
    </source>
</evidence>
<reference evidence="5" key="2">
    <citation type="submission" date="2015-01" db="EMBL/GenBank/DDBJ databases">
        <title>Evolutionary Origins and Diversification of the Mycorrhizal Mutualists.</title>
        <authorList>
            <consortium name="DOE Joint Genome Institute"/>
            <consortium name="Mycorrhizal Genomics Consortium"/>
            <person name="Kohler A."/>
            <person name="Kuo A."/>
            <person name="Nagy L.G."/>
            <person name="Floudas D."/>
            <person name="Copeland A."/>
            <person name="Barry K.W."/>
            <person name="Cichocki N."/>
            <person name="Veneault-Fourrey C."/>
            <person name="LaButti K."/>
            <person name="Lindquist E.A."/>
            <person name="Lipzen A."/>
            <person name="Lundell T."/>
            <person name="Morin E."/>
            <person name="Murat C."/>
            <person name="Riley R."/>
            <person name="Ohm R."/>
            <person name="Sun H."/>
            <person name="Tunlid A."/>
            <person name="Henrissat B."/>
            <person name="Grigoriev I.V."/>
            <person name="Hibbett D.S."/>
            <person name="Martin F."/>
        </authorList>
    </citation>
    <scope>NUCLEOTIDE SEQUENCE [LARGE SCALE GENOMIC DNA]</scope>
    <source>
        <strain evidence="5">441</strain>
    </source>
</reference>
<dbReference type="GO" id="GO:0016614">
    <property type="term" value="F:oxidoreductase activity, acting on CH-OH group of donors"/>
    <property type="evidence" value="ECO:0007669"/>
    <property type="project" value="InterPro"/>
</dbReference>
<evidence type="ECO:0000259" key="3">
    <source>
        <dbReference type="Pfam" id="PF05199"/>
    </source>
</evidence>
<dbReference type="AlphaFoldDB" id="A0A0C9YBS9"/>
<comment type="similarity">
    <text evidence="2">Belongs to the GMC oxidoreductase family.</text>
</comment>
<reference evidence="4 5" key="1">
    <citation type="submission" date="2014-04" db="EMBL/GenBank/DDBJ databases">
        <authorList>
            <consortium name="DOE Joint Genome Institute"/>
            <person name="Kuo A."/>
            <person name="Kohler A."/>
            <person name="Costa M.D."/>
            <person name="Nagy L.G."/>
            <person name="Floudas D."/>
            <person name="Copeland A."/>
            <person name="Barry K.W."/>
            <person name="Cichocki N."/>
            <person name="Veneault-Fourrey C."/>
            <person name="LaButti K."/>
            <person name="Lindquist E.A."/>
            <person name="Lipzen A."/>
            <person name="Lundell T."/>
            <person name="Morin E."/>
            <person name="Murat C."/>
            <person name="Sun H."/>
            <person name="Tunlid A."/>
            <person name="Henrissat B."/>
            <person name="Grigoriev I.V."/>
            <person name="Hibbett D.S."/>
            <person name="Martin F."/>
            <person name="Nordberg H.P."/>
            <person name="Cantor M.N."/>
            <person name="Hua S.X."/>
        </authorList>
    </citation>
    <scope>NUCLEOTIDE SEQUENCE [LARGE SCALE GENOMIC DNA]</scope>
    <source>
        <strain evidence="4 5">441</strain>
    </source>
</reference>
<feature type="non-terminal residue" evidence="4">
    <location>
        <position position="63"/>
    </location>
</feature>
<sequence length="63" mass="6771">SDDKLQQILRSRADTLHRPVSTCVVGREGVAGSIPDSQMRVRGVSGLRICDASILTKLVLGHT</sequence>
<evidence type="ECO:0000256" key="2">
    <source>
        <dbReference type="ARBA" id="ARBA00010790"/>
    </source>
</evidence>
<name>A0A0C9YBS9_9AGAM</name>
<gene>
    <name evidence="4" type="ORF">PISMIDRAFT_66719</name>
</gene>
<dbReference type="EMBL" id="KN833948">
    <property type="protein sequence ID" value="KIK14251.1"/>
    <property type="molecule type" value="Genomic_DNA"/>
</dbReference>
<dbReference type="Gene3D" id="3.30.410.40">
    <property type="match status" value="1"/>
</dbReference>
<dbReference type="PANTHER" id="PTHR11552">
    <property type="entry name" value="GLUCOSE-METHANOL-CHOLINE GMC OXIDOREDUCTASE"/>
    <property type="match status" value="1"/>
</dbReference>
<evidence type="ECO:0000256" key="1">
    <source>
        <dbReference type="ARBA" id="ARBA00001974"/>
    </source>
</evidence>
<dbReference type="OrthoDB" id="269227at2759"/>
<feature type="non-terminal residue" evidence="4">
    <location>
        <position position="1"/>
    </location>
</feature>
<dbReference type="PANTHER" id="PTHR11552:SF147">
    <property type="entry name" value="CHOLINE DEHYDROGENASE, MITOCHONDRIAL"/>
    <property type="match status" value="1"/>
</dbReference>
<comment type="cofactor">
    <cofactor evidence="1">
        <name>FAD</name>
        <dbReference type="ChEBI" id="CHEBI:57692"/>
    </cofactor>
</comment>
<evidence type="ECO:0000313" key="4">
    <source>
        <dbReference type="EMBL" id="KIK14251.1"/>
    </source>
</evidence>
<keyword evidence="5" id="KW-1185">Reference proteome</keyword>
<dbReference type="Proteomes" id="UP000054018">
    <property type="component" value="Unassembled WGS sequence"/>
</dbReference>
<dbReference type="InterPro" id="IPR007867">
    <property type="entry name" value="GMC_OxRtase_C"/>
</dbReference>
<protein>
    <recommendedName>
        <fullName evidence="3">Glucose-methanol-choline oxidoreductase C-terminal domain-containing protein</fullName>
    </recommendedName>
</protein>
<dbReference type="STRING" id="765257.A0A0C9YBS9"/>
<accession>A0A0C9YBS9</accession>
<dbReference type="InterPro" id="IPR012132">
    <property type="entry name" value="GMC_OxRdtase"/>
</dbReference>
<dbReference type="GO" id="GO:0050660">
    <property type="term" value="F:flavin adenine dinucleotide binding"/>
    <property type="evidence" value="ECO:0007669"/>
    <property type="project" value="InterPro"/>
</dbReference>
<dbReference type="Gene3D" id="3.50.50.60">
    <property type="entry name" value="FAD/NAD(P)-binding domain"/>
    <property type="match status" value="1"/>
</dbReference>
<organism evidence="4 5">
    <name type="scientific">Pisolithus microcarpus 441</name>
    <dbReference type="NCBI Taxonomy" id="765257"/>
    <lineage>
        <taxon>Eukaryota</taxon>
        <taxon>Fungi</taxon>
        <taxon>Dikarya</taxon>
        <taxon>Basidiomycota</taxon>
        <taxon>Agaricomycotina</taxon>
        <taxon>Agaricomycetes</taxon>
        <taxon>Agaricomycetidae</taxon>
        <taxon>Boletales</taxon>
        <taxon>Sclerodermatineae</taxon>
        <taxon>Pisolithaceae</taxon>
        <taxon>Pisolithus</taxon>
    </lineage>
</organism>
<proteinExistence type="inferred from homology"/>
<dbReference type="Pfam" id="PF05199">
    <property type="entry name" value="GMC_oxred_C"/>
    <property type="match status" value="1"/>
</dbReference>
<dbReference type="InterPro" id="IPR036188">
    <property type="entry name" value="FAD/NAD-bd_sf"/>
</dbReference>
<dbReference type="HOGENOM" id="CLU_2892150_0_0_1"/>